<organism evidence="6 7">
    <name type="scientific">Pseudodesulfovibrio portus</name>
    <dbReference type="NCBI Taxonomy" id="231439"/>
    <lineage>
        <taxon>Bacteria</taxon>
        <taxon>Pseudomonadati</taxon>
        <taxon>Thermodesulfobacteriota</taxon>
        <taxon>Desulfovibrionia</taxon>
        <taxon>Desulfovibrionales</taxon>
        <taxon>Desulfovibrionaceae</taxon>
    </lineage>
</organism>
<evidence type="ECO:0000259" key="4">
    <source>
        <dbReference type="Pfam" id="PF07804"/>
    </source>
</evidence>
<evidence type="ECO:0000256" key="2">
    <source>
        <dbReference type="ARBA" id="ARBA00022679"/>
    </source>
</evidence>
<keyword evidence="3" id="KW-0418">Kinase</keyword>
<protein>
    <submittedName>
        <fullName evidence="6">Toxin HipA</fullName>
    </submittedName>
</protein>
<keyword evidence="7" id="KW-1185">Reference proteome</keyword>
<evidence type="ECO:0000256" key="3">
    <source>
        <dbReference type="ARBA" id="ARBA00022777"/>
    </source>
</evidence>
<evidence type="ECO:0000259" key="5">
    <source>
        <dbReference type="Pfam" id="PF13657"/>
    </source>
</evidence>
<dbReference type="PANTHER" id="PTHR37419">
    <property type="entry name" value="SERINE/THREONINE-PROTEIN KINASE TOXIN HIPA"/>
    <property type="match status" value="1"/>
</dbReference>
<name>A0ABM8AVG9_9BACT</name>
<dbReference type="Gene3D" id="1.10.1070.20">
    <property type="match status" value="1"/>
</dbReference>
<dbReference type="RefSeq" id="WP_264982352.1">
    <property type="nucleotide sequence ID" value="NZ_AP026708.1"/>
</dbReference>
<dbReference type="InterPro" id="IPR052028">
    <property type="entry name" value="HipA_Ser/Thr_kinase"/>
</dbReference>
<dbReference type="Pfam" id="PF07804">
    <property type="entry name" value="HipA_C"/>
    <property type="match status" value="1"/>
</dbReference>
<dbReference type="EMBL" id="AP026708">
    <property type="protein sequence ID" value="BDQ35462.1"/>
    <property type="molecule type" value="Genomic_DNA"/>
</dbReference>
<dbReference type="Pfam" id="PF13657">
    <property type="entry name" value="Couple_hipA"/>
    <property type="match status" value="1"/>
</dbReference>
<reference evidence="6" key="1">
    <citation type="submission" date="2022-08" db="EMBL/GenBank/DDBJ databases">
        <title>Genome Sequence of the sulphate-reducing bacterium, Pseudodesulfovibrio portus JCM14722.</title>
        <authorList>
            <person name="Kondo R."/>
            <person name="Kataoka T."/>
        </authorList>
    </citation>
    <scope>NUCLEOTIDE SEQUENCE</scope>
    <source>
        <strain evidence="6">JCM 14722</strain>
    </source>
</reference>
<keyword evidence="2" id="KW-0808">Transferase</keyword>
<gene>
    <name evidence="6" type="ORF">JCM14722_30040</name>
</gene>
<dbReference type="InterPro" id="IPR012893">
    <property type="entry name" value="HipA-like_C"/>
</dbReference>
<sequence>MSKCVNHIQLLTVYLDFNEPVRIGRLAYVNREIVFEFDKNFPVDELNISPFHLKPSLTGGIIKGPERLFEGLHGVFNDSLPDGWGRLLMDRTLSRLDIRPGQVTPLDRLAWVGSRGMGALVYKPEHPNLSEYDDNGNINLDEMAEAVKLVLEDSPEAVFKELLKVGGSPGGARPKALVGLSPDGRTMIHGEDQLDEGYEYWLVKFCGVDDSPETGLIEKAYADMAVVAGIDMPETRVFPSNNGPGYFGIKRFDRGADGRKHMHTACGLLNADFRLPSIGYEDLLKATSALTRHQEDVNQMFLRMVFNVFAHNRDDHTKNHAFLMDETGEWRLSPAYDMVFSDGPGGEHALDVGGEGRNPGIDDIRRVGKNLKLGKKVVEGAISQVRAAVDLWPSFAGGNGVSEKTIQAISSEIHKQNKG</sequence>
<evidence type="ECO:0000313" key="6">
    <source>
        <dbReference type="EMBL" id="BDQ35462.1"/>
    </source>
</evidence>
<dbReference type="Proteomes" id="UP001061361">
    <property type="component" value="Chromosome"/>
</dbReference>
<dbReference type="InterPro" id="IPR017508">
    <property type="entry name" value="HipA_N1"/>
</dbReference>
<evidence type="ECO:0000313" key="7">
    <source>
        <dbReference type="Proteomes" id="UP001061361"/>
    </source>
</evidence>
<feature type="domain" description="HipA N-terminal subdomain 1" evidence="5">
    <location>
        <begin position="21"/>
        <end position="122"/>
    </location>
</feature>
<accession>A0ABM8AVG9</accession>
<feature type="domain" description="HipA-like C-terminal" evidence="4">
    <location>
        <begin position="168"/>
        <end position="392"/>
    </location>
</feature>
<comment type="similarity">
    <text evidence="1">Belongs to the HipA Ser/Thr kinase family.</text>
</comment>
<evidence type="ECO:0000256" key="1">
    <source>
        <dbReference type="ARBA" id="ARBA00010164"/>
    </source>
</evidence>
<dbReference type="PANTHER" id="PTHR37419:SF8">
    <property type="entry name" value="TOXIN YJJJ"/>
    <property type="match status" value="1"/>
</dbReference>
<proteinExistence type="inferred from homology"/>